<dbReference type="InterPro" id="IPR017757">
    <property type="entry name" value="Tscrpt_rep_BetI"/>
</dbReference>
<evidence type="ECO:0000256" key="3">
    <source>
        <dbReference type="ARBA" id="ARBA00023015"/>
    </source>
</evidence>
<dbReference type="AlphaFoldDB" id="A0A8J6ZEX3"/>
<dbReference type="NCBIfam" id="NF001978">
    <property type="entry name" value="PRK00767.1"/>
    <property type="match status" value="1"/>
</dbReference>
<protein>
    <recommendedName>
        <fullName evidence="7">HTH-type transcriptional regulator BetI</fullName>
    </recommendedName>
</protein>
<dbReference type="PANTHER" id="PTHR30055:SF228">
    <property type="entry name" value="TRANSCRIPTIONAL REGULATOR-RELATED"/>
    <property type="match status" value="1"/>
</dbReference>
<evidence type="ECO:0000256" key="1">
    <source>
        <dbReference type="ARBA" id="ARBA00004719"/>
    </source>
</evidence>
<sequence length="191" mass="20569">MPKLGMEPIRRAALVQAAIKEIGAAGTLDVPVSRIARRAGMSPALAHHYFGSKEDMFLAAMRHILGQYGAEVRRALAVARGHRARLEAIISAGFTPANFARETVSAWLSFYVLAQTSPEANRLLRVYHRRLHSNLIHDLRPLAGGAAEGIAERLAGLVDGLYLHAALNPLTTAAIATGHALKALDNELRTA</sequence>
<name>A0A8J6ZEX3_9RHOB</name>
<dbReference type="GO" id="GO:0045892">
    <property type="term" value="P:negative regulation of DNA-templated transcription"/>
    <property type="evidence" value="ECO:0007669"/>
    <property type="project" value="UniProtKB-UniRule"/>
</dbReference>
<dbReference type="InterPro" id="IPR039538">
    <property type="entry name" value="BetI_C"/>
</dbReference>
<dbReference type="GO" id="GO:0019285">
    <property type="term" value="P:glycine betaine biosynthetic process from choline"/>
    <property type="evidence" value="ECO:0007669"/>
    <property type="project" value="UniProtKB-UniRule"/>
</dbReference>
<dbReference type="RefSeq" id="WP_193186053.1">
    <property type="nucleotide sequence ID" value="NZ_JACVXA010000079.1"/>
</dbReference>
<comment type="pathway">
    <text evidence="1 7">Amine and polyamine biosynthesis; betaine biosynthesis via choline pathway [regulation].</text>
</comment>
<dbReference type="UniPathway" id="UPA00529"/>
<comment type="function">
    <text evidence="6">Repressor involved in the biosynthesis of the osmoprotectant glycine betaine. It represses transcription of the choline transporter BetT and the genes of BetAB involved in the synthesis of glycine betaine.</text>
</comment>
<dbReference type="Pfam" id="PF13977">
    <property type="entry name" value="TetR_C_6"/>
    <property type="match status" value="1"/>
</dbReference>
<dbReference type="InterPro" id="IPR001647">
    <property type="entry name" value="HTH_TetR"/>
</dbReference>
<dbReference type="GO" id="GO:0000976">
    <property type="term" value="F:transcription cis-regulatory region binding"/>
    <property type="evidence" value="ECO:0007669"/>
    <property type="project" value="TreeGrafter"/>
</dbReference>
<dbReference type="EMBL" id="JACVXA010000079">
    <property type="protein sequence ID" value="MBE3640250.1"/>
    <property type="molecule type" value="Genomic_DNA"/>
</dbReference>
<dbReference type="InterPro" id="IPR036271">
    <property type="entry name" value="Tet_transcr_reg_TetR-rel_C_sf"/>
</dbReference>
<keyword evidence="5 7" id="KW-0804">Transcription</keyword>
<dbReference type="SUPFAM" id="SSF46689">
    <property type="entry name" value="Homeodomain-like"/>
    <property type="match status" value="1"/>
</dbReference>
<feature type="DNA-binding region" description="H-T-H motif" evidence="7 8">
    <location>
        <begin position="31"/>
        <end position="50"/>
    </location>
</feature>
<dbReference type="PANTHER" id="PTHR30055">
    <property type="entry name" value="HTH-TYPE TRANSCRIPTIONAL REGULATOR RUTR"/>
    <property type="match status" value="1"/>
</dbReference>
<proteinExistence type="inferred from homology"/>
<keyword evidence="4 7" id="KW-0238">DNA-binding</keyword>
<evidence type="ECO:0000313" key="11">
    <source>
        <dbReference type="Proteomes" id="UP000609121"/>
    </source>
</evidence>
<keyword evidence="3 7" id="KW-0805">Transcription regulation</keyword>
<keyword evidence="2 7" id="KW-0678">Repressor</keyword>
<evidence type="ECO:0000313" key="10">
    <source>
        <dbReference type="EMBL" id="MBE3640250.1"/>
    </source>
</evidence>
<accession>A0A8J6ZEX3</accession>
<dbReference type="SUPFAM" id="SSF48498">
    <property type="entry name" value="Tetracyclin repressor-like, C-terminal domain"/>
    <property type="match status" value="1"/>
</dbReference>
<dbReference type="InterPro" id="IPR050109">
    <property type="entry name" value="HTH-type_TetR-like_transc_reg"/>
</dbReference>
<dbReference type="PROSITE" id="PS50977">
    <property type="entry name" value="HTH_TETR_2"/>
    <property type="match status" value="1"/>
</dbReference>
<comment type="caution">
    <text evidence="10">The sequence shown here is derived from an EMBL/GenBank/DDBJ whole genome shotgun (WGS) entry which is preliminary data.</text>
</comment>
<dbReference type="Pfam" id="PF00440">
    <property type="entry name" value="TetR_N"/>
    <property type="match status" value="1"/>
</dbReference>
<comment type="function">
    <text evidence="7">Repressor involved in choline regulation of the bet genes.</text>
</comment>
<evidence type="ECO:0000259" key="9">
    <source>
        <dbReference type="PROSITE" id="PS50977"/>
    </source>
</evidence>
<keyword evidence="11" id="KW-1185">Reference proteome</keyword>
<gene>
    <name evidence="7 10" type="primary">betI</name>
    <name evidence="10" type="ORF">ICN82_18755</name>
</gene>
<evidence type="ECO:0000256" key="5">
    <source>
        <dbReference type="ARBA" id="ARBA00023163"/>
    </source>
</evidence>
<feature type="domain" description="HTH tetR-type" evidence="9">
    <location>
        <begin position="8"/>
        <end position="68"/>
    </location>
</feature>
<evidence type="ECO:0000256" key="7">
    <source>
        <dbReference type="HAMAP-Rule" id="MF_00768"/>
    </source>
</evidence>
<evidence type="ECO:0000256" key="6">
    <source>
        <dbReference type="ARBA" id="ARBA00024936"/>
    </source>
</evidence>
<organism evidence="10 11">
    <name type="scientific">Mangrovicoccus algicola</name>
    <dbReference type="NCBI Taxonomy" id="2771008"/>
    <lineage>
        <taxon>Bacteria</taxon>
        <taxon>Pseudomonadati</taxon>
        <taxon>Pseudomonadota</taxon>
        <taxon>Alphaproteobacteria</taxon>
        <taxon>Rhodobacterales</taxon>
        <taxon>Paracoccaceae</taxon>
        <taxon>Mangrovicoccus</taxon>
    </lineage>
</organism>
<evidence type="ECO:0000256" key="8">
    <source>
        <dbReference type="PROSITE-ProRule" id="PRU00335"/>
    </source>
</evidence>
<dbReference type="NCBIfam" id="TIGR03384">
    <property type="entry name" value="betaine_BetI"/>
    <property type="match status" value="1"/>
</dbReference>
<dbReference type="GO" id="GO:0003700">
    <property type="term" value="F:DNA-binding transcription factor activity"/>
    <property type="evidence" value="ECO:0007669"/>
    <property type="project" value="UniProtKB-UniRule"/>
</dbReference>
<dbReference type="Proteomes" id="UP000609121">
    <property type="component" value="Unassembled WGS sequence"/>
</dbReference>
<dbReference type="HAMAP" id="MF_00768">
    <property type="entry name" value="HTH_type_BetI"/>
    <property type="match status" value="1"/>
</dbReference>
<dbReference type="InterPro" id="IPR009057">
    <property type="entry name" value="Homeodomain-like_sf"/>
</dbReference>
<evidence type="ECO:0000256" key="2">
    <source>
        <dbReference type="ARBA" id="ARBA00022491"/>
    </source>
</evidence>
<reference evidence="10" key="1">
    <citation type="submission" date="2020-09" db="EMBL/GenBank/DDBJ databases">
        <title>A novel bacterium of genus Mangrovicoccus, isolated from South China Sea.</title>
        <authorList>
            <person name="Huang H."/>
            <person name="Mo K."/>
            <person name="Hu Y."/>
        </authorList>
    </citation>
    <scope>NUCLEOTIDE SEQUENCE</scope>
    <source>
        <strain evidence="10">HB182678</strain>
    </source>
</reference>
<evidence type="ECO:0000256" key="4">
    <source>
        <dbReference type="ARBA" id="ARBA00023125"/>
    </source>
</evidence>
<dbReference type="Gene3D" id="1.10.357.10">
    <property type="entry name" value="Tetracycline Repressor, domain 2"/>
    <property type="match status" value="1"/>
</dbReference>